<dbReference type="InterPro" id="IPR058055">
    <property type="entry name" value="PA-PLA1"/>
</dbReference>
<sequence length="374" mass="43240">MIPNNHSNCSDHLVFFIHGMGQQYEKYGNLQHHVSTIQKNTTNLLSSRYPEKNLRVKYIPIEWHSEVQKRVGTDILKSTLATVPNVRLTINDWLLDNFSKPHGQYIIDSVCKQCDVAYQNHKLEYPEFDGHVHFIGFSLGGIIAYDVASMQWFNQDGLPPWKNKLTSEQTCQMPDISVPQLQFKIRYVFTCGSPIDYIQYRPPLRTRVYNIFHPFDPLGYRLEPMINSDYILEPVQIHRLKRLPKIPNLGIRSSIAGAKPLLQSIWQYVSSSVTSNIQEVRMGTKRKEGDNDDITPIHKRRKLTHDVSVTLGGIQGKDGLSYPRTDYVLSENMIDAYASEWIIALKSHFRYWANRDLALHMIKVFLSDENVALH</sequence>
<dbReference type="EMBL" id="JAEPRE010000024">
    <property type="protein sequence ID" value="KAG2235931.1"/>
    <property type="molecule type" value="Genomic_DNA"/>
</dbReference>
<keyword evidence="3" id="KW-1185">Reference proteome</keyword>
<dbReference type="InterPro" id="IPR029058">
    <property type="entry name" value="AB_hydrolase_fold"/>
</dbReference>
<dbReference type="SUPFAM" id="SSF53474">
    <property type="entry name" value="alpha/beta-Hydrolases"/>
    <property type="match status" value="1"/>
</dbReference>
<proteinExistence type="predicted"/>
<dbReference type="Proteomes" id="UP000613177">
    <property type="component" value="Unassembled WGS sequence"/>
</dbReference>
<dbReference type="AlphaFoldDB" id="A0A8H7SVP7"/>
<evidence type="ECO:0000313" key="2">
    <source>
        <dbReference type="EMBL" id="KAG2235931.1"/>
    </source>
</evidence>
<dbReference type="GO" id="GO:0004620">
    <property type="term" value="F:phospholipase activity"/>
    <property type="evidence" value="ECO:0007669"/>
    <property type="project" value="TreeGrafter"/>
</dbReference>
<comment type="caution">
    <text evidence="2">The sequence shown here is derived from an EMBL/GenBank/DDBJ whole genome shotgun (WGS) entry which is preliminary data.</text>
</comment>
<reference evidence="2" key="1">
    <citation type="submission" date="2021-01" db="EMBL/GenBank/DDBJ databases">
        <title>Metabolic potential, ecology and presence of endohyphal bacteria is reflected in genomic diversity of Mucoromycotina.</title>
        <authorList>
            <person name="Muszewska A."/>
            <person name="Okrasinska A."/>
            <person name="Steczkiewicz K."/>
            <person name="Drgas O."/>
            <person name="Orlowska M."/>
            <person name="Perlinska-Lenart U."/>
            <person name="Aleksandrzak-Piekarczyk T."/>
            <person name="Szatraj K."/>
            <person name="Zielenkiewicz U."/>
            <person name="Pilsyk S."/>
            <person name="Malc E."/>
            <person name="Mieczkowski P."/>
            <person name="Kruszewska J.S."/>
            <person name="Biernat P."/>
            <person name="Pawlowska J."/>
        </authorList>
    </citation>
    <scope>NUCLEOTIDE SEQUENCE</scope>
    <source>
        <strain evidence="2">WA0000018081</strain>
    </source>
</reference>
<accession>A0A8H7SVP7</accession>
<protein>
    <recommendedName>
        <fullName evidence="1">DDHD domain-containing protein</fullName>
    </recommendedName>
</protein>
<evidence type="ECO:0000259" key="1">
    <source>
        <dbReference type="PROSITE" id="PS51043"/>
    </source>
</evidence>
<gene>
    <name evidence="2" type="ORF">INT48_004261</name>
</gene>
<dbReference type="InterPro" id="IPR004177">
    <property type="entry name" value="DDHD_dom"/>
</dbReference>
<organism evidence="2 3">
    <name type="scientific">Thamnidium elegans</name>
    <dbReference type="NCBI Taxonomy" id="101142"/>
    <lineage>
        <taxon>Eukaryota</taxon>
        <taxon>Fungi</taxon>
        <taxon>Fungi incertae sedis</taxon>
        <taxon>Mucoromycota</taxon>
        <taxon>Mucoromycotina</taxon>
        <taxon>Mucoromycetes</taxon>
        <taxon>Mucorales</taxon>
        <taxon>Mucorineae</taxon>
        <taxon>Mucoraceae</taxon>
        <taxon>Thamnidium</taxon>
    </lineage>
</organism>
<dbReference type="Pfam" id="PF02862">
    <property type="entry name" value="DDHD"/>
    <property type="match status" value="2"/>
</dbReference>
<feature type="domain" description="DDHD" evidence="1">
    <location>
        <begin position="181"/>
        <end position="367"/>
    </location>
</feature>
<dbReference type="SMART" id="SM01127">
    <property type="entry name" value="DDHD"/>
    <property type="match status" value="1"/>
</dbReference>
<dbReference type="PROSITE" id="PS51043">
    <property type="entry name" value="DDHD"/>
    <property type="match status" value="1"/>
</dbReference>
<dbReference type="PANTHER" id="PTHR23509:SF10">
    <property type="entry name" value="LD21067P"/>
    <property type="match status" value="1"/>
</dbReference>
<dbReference type="GO" id="GO:0046872">
    <property type="term" value="F:metal ion binding"/>
    <property type="evidence" value="ECO:0007669"/>
    <property type="project" value="InterPro"/>
</dbReference>
<dbReference type="PANTHER" id="PTHR23509">
    <property type="entry name" value="PA-PL1 PHOSPHOLIPASE FAMILY"/>
    <property type="match status" value="1"/>
</dbReference>
<dbReference type="GO" id="GO:0005737">
    <property type="term" value="C:cytoplasm"/>
    <property type="evidence" value="ECO:0007669"/>
    <property type="project" value="TreeGrafter"/>
</dbReference>
<name>A0A8H7SVP7_9FUNG</name>
<evidence type="ECO:0000313" key="3">
    <source>
        <dbReference type="Proteomes" id="UP000613177"/>
    </source>
</evidence>